<dbReference type="Gene3D" id="3.30.70.360">
    <property type="match status" value="1"/>
</dbReference>
<dbReference type="RefSeq" id="WP_184619834.1">
    <property type="nucleotide sequence ID" value="NZ_JACHEX010000005.1"/>
</dbReference>
<dbReference type="Pfam" id="PF07687">
    <property type="entry name" value="M20_dimer"/>
    <property type="match status" value="1"/>
</dbReference>
<evidence type="ECO:0000313" key="9">
    <source>
        <dbReference type="EMBL" id="MBB6063238.1"/>
    </source>
</evidence>
<dbReference type="InterPro" id="IPR011650">
    <property type="entry name" value="Peptidase_M20_dimer"/>
</dbReference>
<reference evidence="9 10" key="1">
    <citation type="submission" date="2020-08" db="EMBL/GenBank/DDBJ databases">
        <title>Genomic Encyclopedia of Type Strains, Phase IV (KMG-IV): sequencing the most valuable type-strain genomes for metagenomic binning, comparative biology and taxonomic classification.</title>
        <authorList>
            <person name="Goeker M."/>
        </authorList>
    </citation>
    <scope>NUCLEOTIDE SEQUENCE [LARGE SCALE GENOMIC DNA]</scope>
    <source>
        <strain evidence="9 10">DSM 13481</strain>
    </source>
</reference>
<dbReference type="SUPFAM" id="SSF55031">
    <property type="entry name" value="Bacterial exopeptidase dimerisation domain"/>
    <property type="match status" value="1"/>
</dbReference>
<dbReference type="Gene3D" id="3.40.630.10">
    <property type="entry name" value="Zn peptidases"/>
    <property type="match status" value="2"/>
</dbReference>
<comment type="cofactor">
    <cofactor evidence="1">
        <name>Co(2+)</name>
        <dbReference type="ChEBI" id="CHEBI:48828"/>
    </cofactor>
</comment>
<dbReference type="InterPro" id="IPR002933">
    <property type="entry name" value="Peptidase_M20"/>
</dbReference>
<evidence type="ECO:0000259" key="8">
    <source>
        <dbReference type="Pfam" id="PF07687"/>
    </source>
</evidence>
<dbReference type="Proteomes" id="UP000555828">
    <property type="component" value="Unassembled WGS sequence"/>
</dbReference>
<evidence type="ECO:0000256" key="5">
    <source>
        <dbReference type="ARBA" id="ARBA00022801"/>
    </source>
</evidence>
<evidence type="ECO:0000256" key="7">
    <source>
        <dbReference type="ARBA" id="ARBA00023285"/>
    </source>
</evidence>
<evidence type="ECO:0000256" key="4">
    <source>
        <dbReference type="ARBA" id="ARBA00022723"/>
    </source>
</evidence>
<dbReference type="EC" id="3.5.1.18" evidence="9"/>
<proteinExistence type="inferred from homology"/>
<comment type="cofactor">
    <cofactor evidence="2">
        <name>Zn(2+)</name>
        <dbReference type="ChEBI" id="CHEBI:29105"/>
    </cofactor>
</comment>
<dbReference type="InterPro" id="IPR036264">
    <property type="entry name" value="Bact_exopeptidase_dim_dom"/>
</dbReference>
<evidence type="ECO:0000256" key="6">
    <source>
        <dbReference type="ARBA" id="ARBA00022833"/>
    </source>
</evidence>
<organism evidence="9 10">
    <name type="scientific">Thermosipho japonicus</name>
    <dbReference type="NCBI Taxonomy" id="90323"/>
    <lineage>
        <taxon>Bacteria</taxon>
        <taxon>Thermotogati</taxon>
        <taxon>Thermotogota</taxon>
        <taxon>Thermotogae</taxon>
        <taxon>Thermotogales</taxon>
        <taxon>Fervidobacteriaceae</taxon>
        <taxon>Thermosipho</taxon>
    </lineage>
</organism>
<keyword evidence="7" id="KW-0170">Cobalt</keyword>
<dbReference type="GO" id="GO:0009014">
    <property type="term" value="F:succinyl-diaminopimelate desuccinylase activity"/>
    <property type="evidence" value="ECO:0007669"/>
    <property type="project" value="UniProtKB-EC"/>
</dbReference>
<accession>A0A841GTN6</accession>
<dbReference type="NCBIfam" id="TIGR01910">
    <property type="entry name" value="DapE-ArgE"/>
    <property type="match status" value="1"/>
</dbReference>
<keyword evidence="6" id="KW-0862">Zinc</keyword>
<evidence type="ECO:0000256" key="1">
    <source>
        <dbReference type="ARBA" id="ARBA00001941"/>
    </source>
</evidence>
<keyword evidence="5 9" id="KW-0378">Hydrolase</keyword>
<evidence type="ECO:0000256" key="3">
    <source>
        <dbReference type="ARBA" id="ARBA00006247"/>
    </source>
</evidence>
<keyword evidence="4" id="KW-0479">Metal-binding</keyword>
<dbReference type="PANTHER" id="PTHR43808">
    <property type="entry name" value="ACETYLORNITHINE DEACETYLASE"/>
    <property type="match status" value="1"/>
</dbReference>
<evidence type="ECO:0000313" key="10">
    <source>
        <dbReference type="Proteomes" id="UP000555828"/>
    </source>
</evidence>
<comment type="caution">
    <text evidence="9">The sequence shown here is derived from an EMBL/GenBank/DDBJ whole genome shotgun (WGS) entry which is preliminary data.</text>
</comment>
<comment type="similarity">
    <text evidence="3">Belongs to the peptidase M20A family.</text>
</comment>
<protein>
    <submittedName>
        <fullName evidence="9">Succinyl-diaminopimelate desuccinylase</fullName>
        <ecNumber evidence="9">3.5.1.18</ecNumber>
    </submittedName>
</protein>
<dbReference type="EMBL" id="JACHEX010000005">
    <property type="protein sequence ID" value="MBB6063238.1"/>
    <property type="molecule type" value="Genomic_DNA"/>
</dbReference>
<sequence>MKEKIIKRVEEIQEDIKNSMKKFISINSVNPRSGGPGEKEMAEWLQSLIKDWGFDSIERYDAKDDIVPYGFRPNIVARYNGTVGKRTIWIITHMDKVPAGDLSLWKNDPFTPVEKDGKIYGRGAEDNGSSLIASLFGLKTIMDLGIRPKDNIALAFVSDEETGSDYGIKYLVKQNLFSKNDLFIVPDSGEPDGSFIEIAEKSILWFKVIVSGKQAHASRPDIAKNAHRYGAKFLTILDEYLNSNYNKEDLLFDYPKSSFEPTKKESNVENVNTIPGTDIFYFDCRILPQYNLEEIFKNIVSLGKKFEKENGVKIQIEKLQFEQAAPPTDKNSEIVVKLINAIKEMRNITPRVGGIGGGTCAAILRNEGLPAAVWATIDETAHQPNEYVVIKNLIEDTKVYAYLIANS</sequence>
<dbReference type="InterPro" id="IPR050072">
    <property type="entry name" value="Peptidase_M20A"/>
</dbReference>
<feature type="domain" description="Peptidase M20 dimerisation" evidence="8">
    <location>
        <begin position="198"/>
        <end position="302"/>
    </location>
</feature>
<name>A0A841GTN6_9BACT</name>
<keyword evidence="10" id="KW-1185">Reference proteome</keyword>
<gene>
    <name evidence="9" type="ORF">HNP65_001702</name>
</gene>
<dbReference type="NCBIfam" id="NF010589">
    <property type="entry name" value="PRK13983.1"/>
    <property type="match status" value="1"/>
</dbReference>
<dbReference type="SUPFAM" id="SSF53187">
    <property type="entry name" value="Zn-dependent exopeptidases"/>
    <property type="match status" value="1"/>
</dbReference>
<dbReference type="PANTHER" id="PTHR43808:SF32">
    <property type="entry name" value="ARGE_DAPE-RELATED DEACYLASE"/>
    <property type="match status" value="1"/>
</dbReference>
<dbReference type="Pfam" id="PF01546">
    <property type="entry name" value="Peptidase_M20"/>
    <property type="match status" value="1"/>
</dbReference>
<dbReference type="GO" id="GO:0046872">
    <property type="term" value="F:metal ion binding"/>
    <property type="evidence" value="ECO:0007669"/>
    <property type="project" value="UniProtKB-KW"/>
</dbReference>
<dbReference type="InterPro" id="IPR010182">
    <property type="entry name" value="ArgE/DapE"/>
</dbReference>
<dbReference type="AlphaFoldDB" id="A0A841GTN6"/>
<evidence type="ECO:0000256" key="2">
    <source>
        <dbReference type="ARBA" id="ARBA00001947"/>
    </source>
</evidence>